<reference evidence="2 3" key="1">
    <citation type="journal article" date="2022" name="Nat. Plants">
        <title>Genomes of leafy and leafless Platanthera orchids illuminate the evolution of mycoheterotrophy.</title>
        <authorList>
            <person name="Li M.H."/>
            <person name="Liu K.W."/>
            <person name="Li Z."/>
            <person name="Lu H.C."/>
            <person name="Ye Q.L."/>
            <person name="Zhang D."/>
            <person name="Wang J.Y."/>
            <person name="Li Y.F."/>
            <person name="Zhong Z.M."/>
            <person name="Liu X."/>
            <person name="Yu X."/>
            <person name="Liu D.K."/>
            <person name="Tu X.D."/>
            <person name="Liu B."/>
            <person name="Hao Y."/>
            <person name="Liao X.Y."/>
            <person name="Jiang Y.T."/>
            <person name="Sun W.H."/>
            <person name="Chen J."/>
            <person name="Chen Y.Q."/>
            <person name="Ai Y."/>
            <person name="Zhai J.W."/>
            <person name="Wu S.S."/>
            <person name="Zhou Z."/>
            <person name="Hsiao Y.Y."/>
            <person name="Wu W.L."/>
            <person name="Chen Y.Y."/>
            <person name="Lin Y.F."/>
            <person name="Hsu J.L."/>
            <person name="Li C.Y."/>
            <person name="Wang Z.W."/>
            <person name="Zhao X."/>
            <person name="Zhong W.Y."/>
            <person name="Ma X.K."/>
            <person name="Ma L."/>
            <person name="Huang J."/>
            <person name="Chen G.Z."/>
            <person name="Huang M.Z."/>
            <person name="Huang L."/>
            <person name="Peng D.H."/>
            <person name="Luo Y.B."/>
            <person name="Zou S.Q."/>
            <person name="Chen S.P."/>
            <person name="Lan S."/>
            <person name="Tsai W.C."/>
            <person name="Van de Peer Y."/>
            <person name="Liu Z.J."/>
        </authorList>
    </citation>
    <scope>NUCLEOTIDE SEQUENCE [LARGE SCALE GENOMIC DNA]</scope>
    <source>
        <strain evidence="2">Lor287</strain>
    </source>
</reference>
<evidence type="ECO:0008006" key="4">
    <source>
        <dbReference type="Google" id="ProtNLM"/>
    </source>
</evidence>
<keyword evidence="3" id="KW-1185">Reference proteome</keyword>
<name>A0AAP0G7I2_9ASPA</name>
<organism evidence="2 3">
    <name type="scientific">Platanthera zijinensis</name>
    <dbReference type="NCBI Taxonomy" id="2320716"/>
    <lineage>
        <taxon>Eukaryota</taxon>
        <taxon>Viridiplantae</taxon>
        <taxon>Streptophyta</taxon>
        <taxon>Embryophyta</taxon>
        <taxon>Tracheophyta</taxon>
        <taxon>Spermatophyta</taxon>
        <taxon>Magnoliopsida</taxon>
        <taxon>Liliopsida</taxon>
        <taxon>Asparagales</taxon>
        <taxon>Orchidaceae</taxon>
        <taxon>Orchidoideae</taxon>
        <taxon>Orchideae</taxon>
        <taxon>Orchidinae</taxon>
        <taxon>Platanthera</taxon>
    </lineage>
</organism>
<feature type="signal peptide" evidence="1">
    <location>
        <begin position="1"/>
        <end position="22"/>
    </location>
</feature>
<dbReference type="EMBL" id="JBBWWQ010000007">
    <property type="protein sequence ID" value="KAK8942480.1"/>
    <property type="molecule type" value="Genomic_DNA"/>
</dbReference>
<dbReference type="AlphaFoldDB" id="A0AAP0G7I2"/>
<sequence length="110" mass="12550">MLGSAFAIACIVLLEAPWKGRMLAMEAAPTRATTKKTRFLQTRNQSRIDISGHRTRRQLLIPSTASWPIFSFTILLPCLSSTGISPWPFRCDHENALVTRLFFYCSNFLW</sequence>
<evidence type="ECO:0000313" key="3">
    <source>
        <dbReference type="Proteomes" id="UP001418222"/>
    </source>
</evidence>
<accession>A0AAP0G7I2</accession>
<dbReference type="Proteomes" id="UP001418222">
    <property type="component" value="Unassembled WGS sequence"/>
</dbReference>
<evidence type="ECO:0000313" key="2">
    <source>
        <dbReference type="EMBL" id="KAK8942480.1"/>
    </source>
</evidence>
<feature type="chain" id="PRO_5042837031" description="Secreted protein" evidence="1">
    <location>
        <begin position="23"/>
        <end position="110"/>
    </location>
</feature>
<keyword evidence="1" id="KW-0732">Signal</keyword>
<proteinExistence type="predicted"/>
<comment type="caution">
    <text evidence="2">The sequence shown here is derived from an EMBL/GenBank/DDBJ whole genome shotgun (WGS) entry which is preliminary data.</text>
</comment>
<protein>
    <recommendedName>
        <fullName evidence="4">Secreted protein</fullName>
    </recommendedName>
</protein>
<evidence type="ECO:0000256" key="1">
    <source>
        <dbReference type="SAM" id="SignalP"/>
    </source>
</evidence>
<gene>
    <name evidence="2" type="ORF">KSP39_PZI008998</name>
</gene>